<accession>A0A928KVL5</accession>
<dbReference type="Gene3D" id="2.60.40.1120">
    <property type="entry name" value="Carboxypeptidase-like, regulatory domain"/>
    <property type="match status" value="1"/>
</dbReference>
<dbReference type="SMART" id="SM00460">
    <property type="entry name" value="TGc"/>
    <property type="match status" value="1"/>
</dbReference>
<dbReference type="Proteomes" id="UP000754750">
    <property type="component" value="Unassembled WGS sequence"/>
</dbReference>
<dbReference type="InterPro" id="IPR008964">
    <property type="entry name" value="Invasin/intimin_cell_adhesion"/>
</dbReference>
<dbReference type="EMBL" id="SVNY01000004">
    <property type="protein sequence ID" value="MBE6833726.1"/>
    <property type="molecule type" value="Genomic_DNA"/>
</dbReference>
<dbReference type="Pfam" id="PF01841">
    <property type="entry name" value="Transglut_core"/>
    <property type="match status" value="1"/>
</dbReference>
<dbReference type="RefSeq" id="WP_326840483.1">
    <property type="nucleotide sequence ID" value="NZ_SVNY01000004.1"/>
</dbReference>
<organism evidence="2 3">
    <name type="scientific">Faecalispora sporosphaeroides</name>
    <dbReference type="NCBI Taxonomy" id="1549"/>
    <lineage>
        <taxon>Bacteria</taxon>
        <taxon>Bacillati</taxon>
        <taxon>Bacillota</taxon>
        <taxon>Clostridia</taxon>
        <taxon>Eubacteriales</taxon>
        <taxon>Oscillospiraceae</taxon>
        <taxon>Faecalispora</taxon>
    </lineage>
</organism>
<evidence type="ECO:0000259" key="1">
    <source>
        <dbReference type="SMART" id="SM00460"/>
    </source>
</evidence>
<dbReference type="Gene3D" id="3.10.620.30">
    <property type="match status" value="1"/>
</dbReference>
<gene>
    <name evidence="2" type="ORF">E7512_09135</name>
</gene>
<dbReference type="PANTHER" id="PTHR35532">
    <property type="entry name" value="SIMILAR TO POLYHYDROXYALKANOATE DEPOLYMERASE"/>
    <property type="match status" value="1"/>
</dbReference>
<dbReference type="AlphaFoldDB" id="A0A928KVL5"/>
<sequence>MLNQAEQDCIGQAFHRAVERMGKRADAFLGPTEHLSGDELFCMKFLIASLPASDMASYDGALLLKFVRHALFLRENTPWGRQIPDDLFLNYILSYRVNNEAIECCREEFYRALRERIAGKSMAEAALEINCWCFEQATYRPTDDRTASPLTVARRCFGRCGEESTLAVTAFRSAGIPARQCYVPRWSHCDDNHAWVEIWVDGRWHYLGACEPEPVLDKGWFTYAAGRAMLVHSRVFSPLLSGGEITGRSGCVTEINHLASYAETAPLTVTVLDENGQPAAGAQVQFQVPNGAELFPIASLSADDSGRVLFTTGRGCLMVFASRGGLFGAQRADLRSCGSVTVTLRPAEDLPREWEADFFPPKGMIRPEPALSEEASRIHQAKLKRATAARESRCAGYFICEEAEKTARRYPLFQNEILKFLQKARGNRQEVERFLLGGEPLERKVRMLETLSEKDLADLNADVLNEHLRYAEPFEREIDAGLFWRYVLCPRIENERIVPYRAFLTDFFSAEAKEEFRRSPALIQKAIDEHIADCDWDYGALSADPRGLLQMGFGSERSKRILFVAICRTLGIPARLDPVFGQPQFHTGSAWADPRRGQAENSGTAVLLLSSAGGEPLRYGEHFTVARRCGGVYQTLQCGANWNGKTLRVELPPGEYRILTANRQIDGSVLLRAEAVRLSANETAKKTLRLRESQIASRLRHMPVGEYLLTAPDGGRVPLSALVAQAPSTILAVLQPGAEPTEHLLNEMIELRGSYRDKNTILIVPSPGAHNATLLHALEAIPSIRLFACDERGFEERLCADLQLGDRRLPLAAVLEKSMHARFAFSNYNVGTAGLLLQIADC</sequence>
<evidence type="ECO:0000313" key="3">
    <source>
        <dbReference type="Proteomes" id="UP000754750"/>
    </source>
</evidence>
<proteinExistence type="predicted"/>
<comment type="caution">
    <text evidence="2">The sequence shown here is derived from an EMBL/GenBank/DDBJ whole genome shotgun (WGS) entry which is preliminary data.</text>
</comment>
<feature type="domain" description="Transglutaminase-like" evidence="1">
    <location>
        <begin position="152"/>
        <end position="211"/>
    </location>
</feature>
<dbReference type="InterPro" id="IPR002931">
    <property type="entry name" value="Transglutaminase-like"/>
</dbReference>
<protein>
    <submittedName>
        <fullName evidence="2">Transglutaminase</fullName>
    </submittedName>
</protein>
<dbReference type="SUPFAM" id="SSF49373">
    <property type="entry name" value="Invasin/intimin cell-adhesion fragments"/>
    <property type="match status" value="1"/>
</dbReference>
<evidence type="ECO:0000313" key="2">
    <source>
        <dbReference type="EMBL" id="MBE6833726.1"/>
    </source>
</evidence>
<dbReference type="InterPro" id="IPR038765">
    <property type="entry name" value="Papain-like_cys_pep_sf"/>
</dbReference>
<name>A0A928KVL5_9FIRM</name>
<dbReference type="SUPFAM" id="SSF54001">
    <property type="entry name" value="Cysteine proteinases"/>
    <property type="match status" value="1"/>
</dbReference>
<dbReference type="PANTHER" id="PTHR35532:SF5">
    <property type="entry name" value="CARBOHYDRATE-BINDING DOMAIN-CONTAINING PROTEIN"/>
    <property type="match status" value="1"/>
</dbReference>
<reference evidence="2" key="1">
    <citation type="submission" date="2019-04" db="EMBL/GenBank/DDBJ databases">
        <title>Evolution of Biomass-Degrading Anaerobic Consortia Revealed by Metagenomics.</title>
        <authorList>
            <person name="Peng X."/>
        </authorList>
    </citation>
    <scope>NUCLEOTIDE SEQUENCE</scope>
    <source>
        <strain evidence="2">SIG551</strain>
    </source>
</reference>